<dbReference type="Pfam" id="PF02604">
    <property type="entry name" value="PhdYeFM_antitox"/>
    <property type="match status" value="1"/>
</dbReference>
<proteinExistence type="inferred from homology"/>
<sequence>MLVKIPINIPTKILRFYVFKIIKMITKTSFASISELRDKTATIVKQVNTTGKKIILSQNKPVGVLLSIDEYNALLKLSFPAEKASLEDIRAYQQSSH</sequence>
<organism evidence="3">
    <name type="scientific">candidate division CPR1 bacterium ADurb.Bin160</name>
    <dbReference type="NCBI Taxonomy" id="1852826"/>
    <lineage>
        <taxon>Bacteria</taxon>
        <taxon>candidate division CPR1</taxon>
    </lineage>
</organism>
<name>A0A1V5ZQJ4_9BACT</name>
<evidence type="ECO:0000256" key="1">
    <source>
        <dbReference type="ARBA" id="ARBA00009981"/>
    </source>
</evidence>
<dbReference type="Proteomes" id="UP000485621">
    <property type="component" value="Unassembled WGS sequence"/>
</dbReference>
<gene>
    <name evidence="3" type="ORF">BWY04_00145</name>
</gene>
<comment type="function">
    <text evidence="2">Antitoxin component of a type II toxin-antitoxin (TA) system.</text>
</comment>
<dbReference type="NCBIfam" id="TIGR01552">
    <property type="entry name" value="phd_fam"/>
    <property type="match status" value="1"/>
</dbReference>
<dbReference type="InterPro" id="IPR006442">
    <property type="entry name" value="Antitoxin_Phd/YefM"/>
</dbReference>
<dbReference type="EMBL" id="MWDB01000002">
    <property type="protein sequence ID" value="OQB42447.1"/>
    <property type="molecule type" value="Genomic_DNA"/>
</dbReference>
<dbReference type="SUPFAM" id="SSF143120">
    <property type="entry name" value="YefM-like"/>
    <property type="match status" value="1"/>
</dbReference>
<dbReference type="InterPro" id="IPR036165">
    <property type="entry name" value="YefM-like_sf"/>
</dbReference>
<protein>
    <recommendedName>
        <fullName evidence="2">Antitoxin</fullName>
    </recommendedName>
</protein>
<comment type="caution">
    <text evidence="3">The sequence shown here is derived from an EMBL/GenBank/DDBJ whole genome shotgun (WGS) entry which is preliminary data.</text>
</comment>
<evidence type="ECO:0000256" key="2">
    <source>
        <dbReference type="RuleBase" id="RU362080"/>
    </source>
</evidence>
<dbReference type="Gene3D" id="3.40.1620.10">
    <property type="entry name" value="YefM-like domain"/>
    <property type="match status" value="1"/>
</dbReference>
<accession>A0A1V5ZQJ4</accession>
<evidence type="ECO:0000313" key="3">
    <source>
        <dbReference type="EMBL" id="OQB42447.1"/>
    </source>
</evidence>
<comment type="similarity">
    <text evidence="1 2">Belongs to the phD/YefM antitoxin family.</text>
</comment>
<reference evidence="3" key="1">
    <citation type="submission" date="2017-02" db="EMBL/GenBank/DDBJ databases">
        <title>Delving into the versatile metabolic prowess of the omnipresent phylum Bacteroidetes.</title>
        <authorList>
            <person name="Nobu M.K."/>
            <person name="Mei R."/>
            <person name="Narihiro T."/>
            <person name="Kuroda K."/>
            <person name="Liu W.-T."/>
        </authorList>
    </citation>
    <scope>NUCLEOTIDE SEQUENCE</scope>
    <source>
        <strain evidence="3">ADurb.Bin160</strain>
    </source>
</reference>
<dbReference type="AlphaFoldDB" id="A0A1V5ZQJ4"/>